<feature type="compositionally biased region" description="Low complexity" evidence="1">
    <location>
        <begin position="865"/>
        <end position="881"/>
    </location>
</feature>
<feature type="region of interest" description="Disordered" evidence="1">
    <location>
        <begin position="103"/>
        <end position="222"/>
    </location>
</feature>
<gene>
    <name evidence="2" type="ORF">Cvel_18770.t1.CR1</name>
</gene>
<sequence length="881" mass="96192">MSSGPTVEEQRRIRRNAICRRCLFKLRLIRNSLSSICLPLPPHFEDDIPLADLLLTVSDYLESFPKSFDQRECLGCCCASPNAASAVSPQWLDEAEESAQRVKTIRSSVRRSSTLYEDPAPDGDEKEKSKKGGGKGEKDKEKEKDEKQAAEKIERKPKERKGRRSSVAARTKQLIRRDTNLFAPGGMQMGHARILSDQDDLESEDEDGEEEPGGPGEFQGSPDIPIDLATYIQHLRGPPCINLGKVHEIASELIRCGWILTPITYVMVAAAILSLRPRLTCIPVTVTFDRKDYQGSRHSSSFLALLVWSAAERACGLLCSSRHCEPLSLVLPEGRIVPSQVLNEMKGIMEACKGHVKIRCMRFGLPILNRDRIEMKYNIVWRHVPWNEPIARIRAKLPSSLFQPAAVAGAAAGDSAGNSNPHHHAQGGGGASGPSGSATGRGLPSGGQTDVGRLLKFREIAMAENTYELSDPRVLARLTSSKHYLAEYMSGLPSSTAVALQSQGTMNLAAVSSRGAGGKAHERGLSIQEKLRERGRDFPDSLWTDRRQANSAQGGGEGKGNPKKWEDLRIQQCLEVDEMHSEGEESLASDVSDGTVGPYDCDPHLTLRDEFVKTPELLPVARPFEGAETCHTATIRDIDPGRREVHRRLCHEGFLFADPRLSKLYIDWDLHDLMKQRSQHVALVNREMTARASRDIAGTSGVLPRWTLRDAQADVSFRSQVTGMPPRSRSTASIEVNFRSLKMLQEADIAPILANGPRPDSLIDDAEEFMAGMLPSSAVSAPAIGRRSSNVVNDSQSPLERRKTANIAKGLTDASNTPAQGGSPTLKTPSSPPQSRRSTTAMKAVGSKSKLVSALDATAIEREGSQAGSRAGSQGSHRSQV</sequence>
<evidence type="ECO:0000256" key="1">
    <source>
        <dbReference type="SAM" id="MobiDB-lite"/>
    </source>
</evidence>
<organism evidence="2">
    <name type="scientific">Chromera velia CCMP2878</name>
    <dbReference type="NCBI Taxonomy" id="1169474"/>
    <lineage>
        <taxon>Eukaryota</taxon>
        <taxon>Sar</taxon>
        <taxon>Alveolata</taxon>
        <taxon>Colpodellida</taxon>
        <taxon>Chromeraceae</taxon>
        <taxon>Chromera</taxon>
    </lineage>
</organism>
<feature type="compositionally biased region" description="Polar residues" evidence="1">
    <location>
        <begin position="813"/>
        <end position="827"/>
    </location>
</feature>
<reference evidence="2" key="1">
    <citation type="submission" date="2014-11" db="EMBL/GenBank/DDBJ databases">
        <title>Molecular phylogeny of cliff fern family Woodsiaceae with morphological implications.</title>
        <authorList>
            <person name="Shao Y.-Z."/>
            <person name="Wei R."/>
            <person name="Zhang X.-C."/>
        </authorList>
    </citation>
    <scope>NUCLEOTIDE SEQUENCE</scope>
</reference>
<feature type="compositionally biased region" description="Basic and acidic residues" evidence="1">
    <location>
        <begin position="537"/>
        <end position="548"/>
    </location>
</feature>
<dbReference type="AlphaFoldDB" id="A0A0K6S743"/>
<feature type="compositionally biased region" description="Polar residues" evidence="1">
    <location>
        <begin position="105"/>
        <end position="115"/>
    </location>
</feature>
<feature type="region of interest" description="Disordered" evidence="1">
    <location>
        <begin position="412"/>
        <end position="449"/>
    </location>
</feature>
<dbReference type="VEuPathDB" id="CryptoDB:Cvel_18770"/>
<proteinExistence type="predicted"/>
<dbReference type="EMBL" id="CDMZ01000634">
    <property type="protein sequence ID" value="CUC09351.1"/>
    <property type="molecule type" value="Genomic_DNA"/>
</dbReference>
<feature type="compositionally biased region" description="Acidic residues" evidence="1">
    <location>
        <begin position="197"/>
        <end position="212"/>
    </location>
</feature>
<evidence type="ECO:0000313" key="2">
    <source>
        <dbReference type="EMBL" id="CUC09351.1"/>
    </source>
</evidence>
<accession>A0A0K6S743</accession>
<feature type="compositionally biased region" description="Basic and acidic residues" evidence="1">
    <location>
        <begin position="123"/>
        <end position="157"/>
    </location>
</feature>
<feature type="region of interest" description="Disordered" evidence="1">
    <location>
        <begin position="807"/>
        <end position="881"/>
    </location>
</feature>
<feature type="region of interest" description="Disordered" evidence="1">
    <location>
        <begin position="537"/>
        <end position="564"/>
    </location>
</feature>
<name>A0A0K6S743_9ALVE</name>
<protein>
    <submittedName>
        <fullName evidence="2">Uncharacterized protein</fullName>
    </submittedName>
</protein>